<sequence length="97" mass="11149">MPTYESLAHFLRDWKNLTPAQKAAFLVAVAQFVADLRAGKGFRRGLRVKRMQGHPDVWELTWAPDGRATFSYGAPPQEGEPHIVWRRIGTHEIFHRP</sequence>
<dbReference type="EMBL" id="JBHSOF010000006">
    <property type="protein sequence ID" value="MFC5662878.1"/>
    <property type="molecule type" value="Genomic_DNA"/>
</dbReference>
<keyword evidence="2" id="KW-1185">Reference proteome</keyword>
<dbReference type="Proteomes" id="UP001595975">
    <property type="component" value="Unassembled WGS sequence"/>
</dbReference>
<evidence type="ECO:0000313" key="1">
    <source>
        <dbReference type="EMBL" id="MFC5662878.1"/>
    </source>
</evidence>
<evidence type="ECO:0008006" key="3">
    <source>
        <dbReference type="Google" id="ProtNLM"/>
    </source>
</evidence>
<evidence type="ECO:0000313" key="2">
    <source>
        <dbReference type="Proteomes" id="UP001595975"/>
    </source>
</evidence>
<organism evidence="1 2">
    <name type="scientific">Kitasatospora misakiensis</name>
    <dbReference type="NCBI Taxonomy" id="67330"/>
    <lineage>
        <taxon>Bacteria</taxon>
        <taxon>Bacillati</taxon>
        <taxon>Actinomycetota</taxon>
        <taxon>Actinomycetes</taxon>
        <taxon>Kitasatosporales</taxon>
        <taxon>Streptomycetaceae</taxon>
        <taxon>Kitasatospora</taxon>
    </lineage>
</organism>
<comment type="caution">
    <text evidence="1">The sequence shown here is derived from an EMBL/GenBank/DDBJ whole genome shotgun (WGS) entry which is preliminary data.</text>
</comment>
<proteinExistence type="predicted"/>
<gene>
    <name evidence="1" type="ORF">ACFP3U_07755</name>
</gene>
<reference evidence="2" key="1">
    <citation type="journal article" date="2019" name="Int. J. Syst. Evol. Microbiol.">
        <title>The Global Catalogue of Microorganisms (GCM) 10K type strain sequencing project: providing services to taxonomists for standard genome sequencing and annotation.</title>
        <authorList>
            <consortium name="The Broad Institute Genomics Platform"/>
            <consortium name="The Broad Institute Genome Sequencing Center for Infectious Disease"/>
            <person name="Wu L."/>
            <person name="Ma J."/>
        </authorList>
    </citation>
    <scope>NUCLEOTIDE SEQUENCE [LARGE SCALE GENOMIC DNA]</scope>
    <source>
        <strain evidence="2">CGMCC 4.1437</strain>
    </source>
</reference>
<protein>
    <recommendedName>
        <fullName evidence="3">Cytotoxic translational repressor of toxin-antitoxin stability system</fullName>
    </recommendedName>
</protein>
<accession>A0ABW0WX76</accession>
<dbReference type="RefSeq" id="WP_380224494.1">
    <property type="nucleotide sequence ID" value="NZ_JBHSOF010000006.1"/>
</dbReference>
<name>A0ABW0WX76_9ACTN</name>